<evidence type="ECO:0000313" key="13">
    <source>
        <dbReference type="EMBL" id="KAH8042241.1"/>
    </source>
</evidence>
<feature type="domain" description="AB hydrolase-1" evidence="12">
    <location>
        <begin position="1"/>
        <end position="80"/>
    </location>
</feature>
<dbReference type="AlphaFoldDB" id="A0A9J6F7I7"/>
<dbReference type="EC" id="3.1.1.116" evidence="3"/>
<dbReference type="InterPro" id="IPR029058">
    <property type="entry name" value="AB_hydrolase_fold"/>
</dbReference>
<keyword evidence="2" id="KW-0378">Hydrolase</keyword>
<dbReference type="InterPro" id="IPR000073">
    <property type="entry name" value="AB_hydrolase_1"/>
</dbReference>
<evidence type="ECO:0000256" key="11">
    <source>
        <dbReference type="ARBA" id="ARBA00048919"/>
    </source>
</evidence>
<comment type="caution">
    <text evidence="13">The sequence shown here is derived from an EMBL/GenBank/DDBJ whole genome shotgun (WGS) entry which is preliminary data.</text>
</comment>
<evidence type="ECO:0000256" key="9">
    <source>
        <dbReference type="ARBA" id="ARBA00048504"/>
    </source>
</evidence>
<evidence type="ECO:0000256" key="1">
    <source>
        <dbReference type="ARBA" id="ARBA00008645"/>
    </source>
</evidence>
<gene>
    <name evidence="13" type="ORF">HPB51_021325</name>
</gene>
<evidence type="ECO:0000256" key="2">
    <source>
        <dbReference type="ARBA" id="ARBA00022801"/>
    </source>
</evidence>
<evidence type="ECO:0000256" key="6">
    <source>
        <dbReference type="ARBA" id="ARBA00043742"/>
    </source>
</evidence>
<comment type="catalytic activity">
    <reaction evidence="10">
        <text>1-octadecanoyl-2-(9Z-octadecenoyl)-sn-glycerol + H2O = 2-(9Z-octadecenoyl)-glycerol + octadecanoate + H(+)</text>
        <dbReference type="Rhea" id="RHEA:77103"/>
        <dbReference type="ChEBI" id="CHEBI:15377"/>
        <dbReference type="ChEBI" id="CHEBI:15378"/>
        <dbReference type="ChEBI" id="CHEBI:25629"/>
        <dbReference type="ChEBI" id="CHEBI:73990"/>
        <dbReference type="ChEBI" id="CHEBI:75468"/>
    </reaction>
</comment>
<organism evidence="13 14">
    <name type="scientific">Rhipicephalus microplus</name>
    <name type="common">Cattle tick</name>
    <name type="synonym">Boophilus microplus</name>
    <dbReference type="NCBI Taxonomy" id="6941"/>
    <lineage>
        <taxon>Eukaryota</taxon>
        <taxon>Metazoa</taxon>
        <taxon>Ecdysozoa</taxon>
        <taxon>Arthropoda</taxon>
        <taxon>Chelicerata</taxon>
        <taxon>Arachnida</taxon>
        <taxon>Acari</taxon>
        <taxon>Parasitiformes</taxon>
        <taxon>Ixodida</taxon>
        <taxon>Ixodoidea</taxon>
        <taxon>Ixodidae</taxon>
        <taxon>Rhipicephalinae</taxon>
        <taxon>Rhipicephalus</taxon>
        <taxon>Boophilus</taxon>
    </lineage>
</organism>
<dbReference type="Gene3D" id="3.40.50.1820">
    <property type="entry name" value="alpha/beta hydrolase"/>
    <property type="match status" value="1"/>
</dbReference>
<evidence type="ECO:0000256" key="10">
    <source>
        <dbReference type="ARBA" id="ARBA00048513"/>
    </source>
</evidence>
<dbReference type="PANTHER" id="PTHR46118:SF4">
    <property type="entry name" value="PROTEIN ABHD11"/>
    <property type="match status" value="1"/>
</dbReference>
<proteinExistence type="inferred from homology"/>
<comment type="catalytic activity">
    <reaction evidence="5">
        <text>a 1,2-diacyl-sn-glycerol + H2O = a 2-acylglycerol + a fatty acid + H(+)</text>
        <dbReference type="Rhea" id="RHEA:33275"/>
        <dbReference type="ChEBI" id="CHEBI:15377"/>
        <dbReference type="ChEBI" id="CHEBI:15378"/>
        <dbReference type="ChEBI" id="CHEBI:17389"/>
        <dbReference type="ChEBI" id="CHEBI:17815"/>
        <dbReference type="ChEBI" id="CHEBI:28868"/>
        <dbReference type="EC" id="3.1.1.116"/>
    </reaction>
</comment>
<dbReference type="PANTHER" id="PTHR46118">
    <property type="entry name" value="PROTEIN ABHD11"/>
    <property type="match status" value="1"/>
</dbReference>
<dbReference type="Pfam" id="PF00561">
    <property type="entry name" value="Abhydrolase_1"/>
    <property type="match status" value="1"/>
</dbReference>
<name>A0A9J6F7I7_RHIMP</name>
<comment type="similarity">
    <text evidence="1">Belongs to the AB hydrolase superfamily.</text>
</comment>
<evidence type="ECO:0000256" key="3">
    <source>
        <dbReference type="ARBA" id="ARBA00026104"/>
    </source>
</evidence>
<evidence type="ECO:0000256" key="8">
    <source>
        <dbReference type="ARBA" id="ARBA00048283"/>
    </source>
</evidence>
<evidence type="ECO:0000256" key="4">
    <source>
        <dbReference type="ARBA" id="ARBA00042703"/>
    </source>
</evidence>
<protein>
    <recommendedName>
        <fullName evidence="7">sn-1-specific diacylglycerol lipase ABHD11</fullName>
        <ecNumber evidence="3">3.1.1.116</ecNumber>
    </recommendedName>
    <alternativeName>
        <fullName evidence="4">Alpha/beta hydrolase domain-containing protein 11</fullName>
    </alternativeName>
</protein>
<dbReference type="Proteomes" id="UP000821866">
    <property type="component" value="Chromosome 1"/>
</dbReference>
<dbReference type="GO" id="GO:0052689">
    <property type="term" value="F:carboxylic ester hydrolase activity"/>
    <property type="evidence" value="ECO:0007669"/>
    <property type="project" value="TreeGrafter"/>
</dbReference>
<dbReference type="GO" id="GO:0005739">
    <property type="term" value="C:mitochondrion"/>
    <property type="evidence" value="ECO:0007669"/>
    <property type="project" value="TreeGrafter"/>
</dbReference>
<reference evidence="13" key="1">
    <citation type="journal article" date="2020" name="Cell">
        <title>Large-Scale Comparative Analyses of Tick Genomes Elucidate Their Genetic Diversity and Vector Capacities.</title>
        <authorList>
            <consortium name="Tick Genome and Microbiome Consortium (TIGMIC)"/>
            <person name="Jia N."/>
            <person name="Wang J."/>
            <person name="Shi W."/>
            <person name="Du L."/>
            <person name="Sun Y."/>
            <person name="Zhan W."/>
            <person name="Jiang J.F."/>
            <person name="Wang Q."/>
            <person name="Zhang B."/>
            <person name="Ji P."/>
            <person name="Bell-Sakyi L."/>
            <person name="Cui X.M."/>
            <person name="Yuan T.T."/>
            <person name="Jiang B.G."/>
            <person name="Yang W.F."/>
            <person name="Lam T.T."/>
            <person name="Chang Q.C."/>
            <person name="Ding S.J."/>
            <person name="Wang X.J."/>
            <person name="Zhu J.G."/>
            <person name="Ruan X.D."/>
            <person name="Zhao L."/>
            <person name="Wei J.T."/>
            <person name="Ye R.Z."/>
            <person name="Que T.C."/>
            <person name="Du C.H."/>
            <person name="Zhou Y.H."/>
            <person name="Cheng J.X."/>
            <person name="Dai P.F."/>
            <person name="Guo W.B."/>
            <person name="Han X.H."/>
            <person name="Huang E.J."/>
            <person name="Li L.F."/>
            <person name="Wei W."/>
            <person name="Gao Y.C."/>
            <person name="Liu J.Z."/>
            <person name="Shao H.Z."/>
            <person name="Wang X."/>
            <person name="Wang C.C."/>
            <person name="Yang T.C."/>
            <person name="Huo Q.B."/>
            <person name="Li W."/>
            <person name="Chen H.Y."/>
            <person name="Chen S.E."/>
            <person name="Zhou L.G."/>
            <person name="Ni X.B."/>
            <person name="Tian J.H."/>
            <person name="Sheng Y."/>
            <person name="Liu T."/>
            <person name="Pan Y.S."/>
            <person name="Xia L.Y."/>
            <person name="Li J."/>
            <person name="Zhao F."/>
            <person name="Cao W.C."/>
        </authorList>
    </citation>
    <scope>NUCLEOTIDE SEQUENCE</scope>
    <source>
        <strain evidence="13">Rmic-2018</strain>
    </source>
</reference>
<evidence type="ECO:0000256" key="7">
    <source>
        <dbReference type="ARBA" id="ARBA00044064"/>
    </source>
</evidence>
<comment type="catalytic activity">
    <reaction evidence="6">
        <text>a 1,3-diacyl-sn-glycerol + H2O = a 1-acyl-sn-glycerol + a fatty acid + H(+)</text>
        <dbReference type="Rhea" id="RHEA:38503"/>
        <dbReference type="ChEBI" id="CHEBI:15377"/>
        <dbReference type="ChEBI" id="CHEBI:15378"/>
        <dbReference type="ChEBI" id="CHEBI:28868"/>
        <dbReference type="ChEBI" id="CHEBI:64683"/>
        <dbReference type="ChEBI" id="CHEBI:77272"/>
    </reaction>
</comment>
<dbReference type="VEuPathDB" id="VectorBase:LOC119160052"/>
<accession>A0A9J6F7I7</accession>
<comment type="catalytic activity">
    <reaction evidence="8">
        <text>1-octadecanoyl-2-(4Z,7Z,10Z,13Z,16Z,19Z-docosahexaenoyl)-sn-glycerol + H2O = 2-(4Z,7Z,10Z,13Z,16Z,19Z-docosahexaenoyl)-glycerol + octadecanoate + H(+)</text>
        <dbReference type="Rhea" id="RHEA:77107"/>
        <dbReference type="ChEBI" id="CHEBI:15377"/>
        <dbReference type="ChEBI" id="CHEBI:15378"/>
        <dbReference type="ChEBI" id="CHEBI:25629"/>
        <dbReference type="ChEBI" id="CHEBI:77129"/>
        <dbReference type="ChEBI" id="CHEBI:186738"/>
    </reaction>
</comment>
<evidence type="ECO:0000259" key="12">
    <source>
        <dbReference type="Pfam" id="PF00561"/>
    </source>
</evidence>
<keyword evidence="14" id="KW-1185">Reference proteome</keyword>
<sequence length="225" mass="25395">MRNQGDSPHTEDMNYELTTADLELFLKKHGMSKATFVGHSLAGRMVMYFAVTKPSAVDRIVVVDTGLIPGPPVLFNKWLPWQASAMEHILSLLSPDMNMEQALQVGDQYLSAKVTDPFIRSVLLANLRKGPHSYEWRINIKALRKFLPVMADPHFLGNGHSDVDALFVAADESAYLRADDFKDIKRVFPNARLATVKGANHWVHNKTEEFVDLVRDFMSARRTEA</sequence>
<comment type="catalytic activity">
    <reaction evidence="9">
        <text>1,2-didecanoylglycerol + H2O = decanoylglycerol + decanoate + H(+)</text>
        <dbReference type="Rhea" id="RHEA:48596"/>
        <dbReference type="ChEBI" id="CHEBI:11152"/>
        <dbReference type="ChEBI" id="CHEBI:15377"/>
        <dbReference type="ChEBI" id="CHEBI:15378"/>
        <dbReference type="ChEBI" id="CHEBI:27689"/>
        <dbReference type="ChEBI" id="CHEBI:90605"/>
    </reaction>
</comment>
<comment type="catalytic activity">
    <reaction evidence="11">
        <text>1-octadecanoyl-2-(5Z,8Z,11Z,14Z-eicosatetraenoyl)-sn-glycerol + H2O = 2-(5Z,8Z,11Z,14Z-eicosatetraenoyl)-glycerol + octadecanoate + H(+)</text>
        <dbReference type="Rhea" id="RHEA:38507"/>
        <dbReference type="ChEBI" id="CHEBI:15377"/>
        <dbReference type="ChEBI" id="CHEBI:15378"/>
        <dbReference type="ChEBI" id="CHEBI:25629"/>
        <dbReference type="ChEBI" id="CHEBI:52392"/>
        <dbReference type="ChEBI" id="CHEBI:75728"/>
    </reaction>
</comment>
<reference evidence="13" key="2">
    <citation type="submission" date="2021-09" db="EMBL/GenBank/DDBJ databases">
        <authorList>
            <person name="Jia N."/>
            <person name="Wang J."/>
            <person name="Shi W."/>
            <person name="Du L."/>
            <person name="Sun Y."/>
            <person name="Zhan W."/>
            <person name="Jiang J."/>
            <person name="Wang Q."/>
            <person name="Zhang B."/>
            <person name="Ji P."/>
            <person name="Sakyi L.B."/>
            <person name="Cui X."/>
            <person name="Yuan T."/>
            <person name="Jiang B."/>
            <person name="Yang W."/>
            <person name="Lam T.T.-Y."/>
            <person name="Chang Q."/>
            <person name="Ding S."/>
            <person name="Wang X."/>
            <person name="Zhu J."/>
            <person name="Ruan X."/>
            <person name="Zhao L."/>
            <person name="Wei J."/>
            <person name="Que T."/>
            <person name="Du C."/>
            <person name="Cheng J."/>
            <person name="Dai P."/>
            <person name="Han X."/>
            <person name="Huang E."/>
            <person name="Gao Y."/>
            <person name="Liu J."/>
            <person name="Shao H."/>
            <person name="Ye R."/>
            <person name="Li L."/>
            <person name="Wei W."/>
            <person name="Wang X."/>
            <person name="Wang C."/>
            <person name="Huo Q."/>
            <person name="Li W."/>
            <person name="Guo W."/>
            <person name="Chen H."/>
            <person name="Chen S."/>
            <person name="Zhou L."/>
            <person name="Zhou L."/>
            <person name="Ni X."/>
            <person name="Tian J."/>
            <person name="Zhou Y."/>
            <person name="Sheng Y."/>
            <person name="Liu T."/>
            <person name="Pan Y."/>
            <person name="Xia L."/>
            <person name="Li J."/>
            <person name="Zhao F."/>
            <person name="Cao W."/>
        </authorList>
    </citation>
    <scope>NUCLEOTIDE SEQUENCE</scope>
    <source>
        <strain evidence="13">Rmic-2018</strain>
        <tissue evidence="13">Larvae</tissue>
    </source>
</reference>
<evidence type="ECO:0000256" key="5">
    <source>
        <dbReference type="ARBA" id="ARBA00043667"/>
    </source>
</evidence>
<dbReference type="EMBL" id="JABSTU010000001">
    <property type="protein sequence ID" value="KAH8042241.1"/>
    <property type="molecule type" value="Genomic_DNA"/>
</dbReference>
<evidence type="ECO:0000313" key="14">
    <source>
        <dbReference type="Proteomes" id="UP000821866"/>
    </source>
</evidence>
<dbReference type="SUPFAM" id="SSF53474">
    <property type="entry name" value="alpha/beta-Hydrolases"/>
    <property type="match status" value="1"/>
</dbReference>